<dbReference type="Proteomes" id="UP001207930">
    <property type="component" value="Unassembled WGS sequence"/>
</dbReference>
<comment type="caution">
    <text evidence="1">The sequence shown here is derived from an EMBL/GenBank/DDBJ whole genome shotgun (WGS) entry which is preliminary data.</text>
</comment>
<dbReference type="EMBL" id="JAPDDS010000002">
    <property type="protein sequence ID" value="MCW1883981.1"/>
    <property type="molecule type" value="Genomic_DNA"/>
</dbReference>
<evidence type="ECO:0008006" key="3">
    <source>
        <dbReference type="Google" id="ProtNLM"/>
    </source>
</evidence>
<gene>
    <name evidence="1" type="ORF">OKA04_04525</name>
</gene>
<proteinExistence type="predicted"/>
<evidence type="ECO:0000313" key="1">
    <source>
        <dbReference type="EMBL" id="MCW1883981.1"/>
    </source>
</evidence>
<evidence type="ECO:0000313" key="2">
    <source>
        <dbReference type="Proteomes" id="UP001207930"/>
    </source>
</evidence>
<name>A0ABT3FKA1_9BACT</name>
<reference evidence="1 2" key="1">
    <citation type="submission" date="2022-10" db="EMBL/GenBank/DDBJ databases">
        <title>Luteolibacter flavescens strain MCCC 1K03193, whole genome shotgun sequencing project.</title>
        <authorList>
            <person name="Zhao G."/>
            <person name="Shen L."/>
        </authorList>
    </citation>
    <scope>NUCLEOTIDE SEQUENCE [LARGE SCALE GENOMIC DNA]</scope>
    <source>
        <strain evidence="1 2">MCCC 1K03193</strain>
    </source>
</reference>
<accession>A0ABT3FKA1</accession>
<sequence length="71" mass="7854">MPAPYRPCPECKSQPRTRKGLTITTRDKWAAECSKGFDCHLWPHTGHLYETPAAALAAWQAGKAFPDESPA</sequence>
<organism evidence="1 2">
    <name type="scientific">Luteolibacter flavescens</name>
    <dbReference type="NCBI Taxonomy" id="1859460"/>
    <lineage>
        <taxon>Bacteria</taxon>
        <taxon>Pseudomonadati</taxon>
        <taxon>Verrucomicrobiota</taxon>
        <taxon>Verrucomicrobiia</taxon>
        <taxon>Verrucomicrobiales</taxon>
        <taxon>Verrucomicrobiaceae</taxon>
        <taxon>Luteolibacter</taxon>
    </lineage>
</organism>
<dbReference type="RefSeq" id="WP_264499940.1">
    <property type="nucleotide sequence ID" value="NZ_JAPDDS010000002.1"/>
</dbReference>
<protein>
    <recommendedName>
        <fullName evidence="3">Lar family restriction alleviation protein</fullName>
    </recommendedName>
</protein>
<keyword evidence="2" id="KW-1185">Reference proteome</keyword>